<dbReference type="InterPro" id="IPR016187">
    <property type="entry name" value="CTDL_fold"/>
</dbReference>
<dbReference type="PANTHER" id="PTHR22991">
    <property type="entry name" value="PROTEIN CBG13490"/>
    <property type="match status" value="1"/>
</dbReference>
<accession>A0AAF3EEH2</accession>
<dbReference type="Pfam" id="PF00059">
    <property type="entry name" value="Lectin_C"/>
    <property type="match status" value="1"/>
</dbReference>
<feature type="chain" id="PRO_5042196442" description="C-type lectin domain-containing protein" evidence="2">
    <location>
        <begin position="16"/>
        <end position="157"/>
    </location>
</feature>
<dbReference type="CDD" id="cd00037">
    <property type="entry name" value="CLECT"/>
    <property type="match status" value="1"/>
</dbReference>
<name>A0AAF3EEH2_9BILA</name>
<dbReference type="Gene3D" id="3.10.100.10">
    <property type="entry name" value="Mannose-Binding Protein A, subunit A"/>
    <property type="match status" value="1"/>
</dbReference>
<dbReference type="SUPFAM" id="SSF56436">
    <property type="entry name" value="C-type lectin-like"/>
    <property type="match status" value="1"/>
</dbReference>
<dbReference type="WBParaSite" id="MBELARI_LOCUS12372">
    <property type="protein sequence ID" value="MBELARI_LOCUS12372"/>
    <property type="gene ID" value="MBELARI_LOCUS12372"/>
</dbReference>
<dbReference type="InterPro" id="IPR016186">
    <property type="entry name" value="C-type_lectin-like/link_sf"/>
</dbReference>
<dbReference type="InterPro" id="IPR050976">
    <property type="entry name" value="Snaclec"/>
</dbReference>
<dbReference type="AlphaFoldDB" id="A0AAF3EEH2"/>
<protein>
    <recommendedName>
        <fullName evidence="3">C-type lectin domain-containing protein</fullName>
    </recommendedName>
</protein>
<organism evidence="4 5">
    <name type="scientific">Mesorhabditis belari</name>
    <dbReference type="NCBI Taxonomy" id="2138241"/>
    <lineage>
        <taxon>Eukaryota</taxon>
        <taxon>Metazoa</taxon>
        <taxon>Ecdysozoa</taxon>
        <taxon>Nematoda</taxon>
        <taxon>Chromadorea</taxon>
        <taxon>Rhabditida</taxon>
        <taxon>Rhabditina</taxon>
        <taxon>Rhabditomorpha</taxon>
        <taxon>Rhabditoidea</taxon>
        <taxon>Rhabditidae</taxon>
        <taxon>Mesorhabditinae</taxon>
        <taxon>Mesorhabditis</taxon>
    </lineage>
</organism>
<dbReference type="PROSITE" id="PS50041">
    <property type="entry name" value="C_TYPE_LECTIN_2"/>
    <property type="match status" value="1"/>
</dbReference>
<dbReference type="InterPro" id="IPR001304">
    <property type="entry name" value="C-type_lectin-like"/>
</dbReference>
<dbReference type="Proteomes" id="UP000887575">
    <property type="component" value="Unassembled WGS sequence"/>
</dbReference>
<evidence type="ECO:0000256" key="1">
    <source>
        <dbReference type="ARBA" id="ARBA00023157"/>
    </source>
</evidence>
<sequence>MLFPILLLLLNVVHGDDVTCPQNFTYNPDLHTCLFFVSETVSWDVAHEDCLARGGFLISIHNAFQNALIAQITLDTIGQTESWLGVHFDEQNPAWRWSDGSTFDYNRFVQPVANCALVDCDCAFLLSDDQDWRNTACSDKHVYLCDAPPTINELKSN</sequence>
<feature type="domain" description="C-type lectin" evidence="3">
    <location>
        <begin position="33"/>
        <end position="146"/>
    </location>
</feature>
<evidence type="ECO:0000313" key="5">
    <source>
        <dbReference type="WBParaSite" id="MBELARI_LOCUS12372"/>
    </source>
</evidence>
<keyword evidence="2" id="KW-0732">Signal</keyword>
<evidence type="ECO:0000259" key="3">
    <source>
        <dbReference type="PROSITE" id="PS50041"/>
    </source>
</evidence>
<reference evidence="5" key="1">
    <citation type="submission" date="2024-02" db="UniProtKB">
        <authorList>
            <consortium name="WormBaseParasite"/>
        </authorList>
    </citation>
    <scope>IDENTIFICATION</scope>
</reference>
<proteinExistence type="predicted"/>
<evidence type="ECO:0000256" key="2">
    <source>
        <dbReference type="SAM" id="SignalP"/>
    </source>
</evidence>
<feature type="signal peptide" evidence="2">
    <location>
        <begin position="1"/>
        <end position="15"/>
    </location>
</feature>
<dbReference type="SMART" id="SM00034">
    <property type="entry name" value="CLECT"/>
    <property type="match status" value="1"/>
</dbReference>
<evidence type="ECO:0000313" key="4">
    <source>
        <dbReference type="Proteomes" id="UP000887575"/>
    </source>
</evidence>
<dbReference type="PANTHER" id="PTHR22991:SF40">
    <property type="entry name" value="PROTEIN CBG13490"/>
    <property type="match status" value="1"/>
</dbReference>
<dbReference type="InterPro" id="IPR018378">
    <property type="entry name" value="C-type_lectin_CS"/>
</dbReference>
<keyword evidence="4" id="KW-1185">Reference proteome</keyword>
<keyword evidence="1" id="KW-1015">Disulfide bond</keyword>
<dbReference type="PROSITE" id="PS00615">
    <property type="entry name" value="C_TYPE_LECTIN_1"/>
    <property type="match status" value="1"/>
</dbReference>